<feature type="transmembrane region" description="Helical" evidence="1">
    <location>
        <begin position="86"/>
        <end position="104"/>
    </location>
</feature>
<dbReference type="AlphaFoldDB" id="C4KI12"/>
<dbReference type="RefSeq" id="WP_012736003.1">
    <property type="nucleotide sequence ID" value="NC_012726.1"/>
</dbReference>
<feature type="transmembrane region" description="Helical" evidence="1">
    <location>
        <begin position="58"/>
        <end position="80"/>
    </location>
</feature>
<keyword evidence="1" id="KW-1133">Transmembrane helix</keyword>
<accession>C4KI12</accession>
<gene>
    <name evidence="2" type="ordered locus">M164_1623</name>
</gene>
<feature type="transmembrane region" description="Helical" evidence="1">
    <location>
        <begin position="6"/>
        <end position="24"/>
    </location>
</feature>
<keyword evidence="1" id="KW-0812">Transmembrane</keyword>
<evidence type="ECO:0000313" key="3">
    <source>
        <dbReference type="Proteomes" id="UP000001479"/>
    </source>
</evidence>
<reference evidence="2 3" key="1">
    <citation type="journal article" date="2009" name="Proc. Natl. Acad. Sci. U.S.A.">
        <title>Biogeography of the Sulfolobus islandicus pan-genome.</title>
        <authorList>
            <person name="Reno M.L."/>
            <person name="Held N.L."/>
            <person name="Fields C.J."/>
            <person name="Burke P.V."/>
            <person name="Whitaker R.J."/>
        </authorList>
    </citation>
    <scope>NUCLEOTIDE SEQUENCE [LARGE SCALE GENOMIC DNA]</scope>
    <source>
        <strain evidence="3">M.16.4 / Kamchatka #3</strain>
    </source>
</reference>
<dbReference type="EMBL" id="CP001402">
    <property type="protein sequence ID" value="ACR42226.1"/>
    <property type="molecule type" value="Genomic_DNA"/>
</dbReference>
<dbReference type="GeneID" id="84062783"/>
<evidence type="ECO:0000256" key="1">
    <source>
        <dbReference type="SAM" id="Phobius"/>
    </source>
</evidence>
<protein>
    <submittedName>
        <fullName evidence="2">Uncharacterized protein</fullName>
    </submittedName>
</protein>
<proteinExistence type="predicted"/>
<feature type="transmembrane region" description="Helical" evidence="1">
    <location>
        <begin position="173"/>
        <end position="193"/>
    </location>
</feature>
<name>C4KI12_SACI6</name>
<feature type="transmembrane region" description="Helical" evidence="1">
    <location>
        <begin position="149"/>
        <end position="167"/>
    </location>
</feature>
<dbReference type="Proteomes" id="UP000001479">
    <property type="component" value="Chromosome"/>
</dbReference>
<organism evidence="2 3">
    <name type="scientific">Saccharolobus islandicus (strain M.16.4 / Kamchatka #3)</name>
    <name type="common">Sulfolobus islandicus</name>
    <dbReference type="NCBI Taxonomy" id="426118"/>
    <lineage>
        <taxon>Archaea</taxon>
        <taxon>Thermoproteota</taxon>
        <taxon>Thermoprotei</taxon>
        <taxon>Sulfolobales</taxon>
        <taxon>Sulfolobaceae</taxon>
        <taxon>Saccharolobus</taxon>
    </lineage>
</organism>
<dbReference type="KEGG" id="sid:M164_1623"/>
<evidence type="ECO:0000313" key="2">
    <source>
        <dbReference type="EMBL" id="ACR42226.1"/>
    </source>
</evidence>
<keyword evidence="1" id="KW-0472">Membrane</keyword>
<sequence length="284" mass="32490">MTVIDEISAVLGTFLASVLVYLITNWIQQKSRKNNVINLLSYVYRPLYYFINLKYDSIVTYMLLLTSIFFAVLSLISHFLGTVSNIILSIISYVIFLILILILIEYSSRSKKIISILVKESQYNVPDMDGLRIRWNNAFKGISSLVVKYFLLILALTFMLTIIFMVIDKDFEQVGISILFADLFSILISLVFYKFFTRGINVSLFDRDIEIELKLFDLIKDPAYCVCVIDNSGNEYCGNLENISYGIVIKQNDGTIVNIPYELVSKAKSCPKSRNTSSIPQPYQ</sequence>
<dbReference type="HOGENOM" id="CLU_978676_0_0_2"/>